<dbReference type="RefSeq" id="WP_002439809.1">
    <property type="nucleotide sequence ID" value="NC_017910.1"/>
</dbReference>
<protein>
    <recommendedName>
        <fullName evidence="7">glycerol-3-phosphate dehydrogenase</fullName>
        <ecNumber evidence="7">1.1.5.3</ecNumber>
    </recommendedName>
</protein>
<dbReference type="OrthoDB" id="9801699at2"/>
<dbReference type="KEGG" id="ebt:EBL_c12960"/>
<dbReference type="InterPro" id="IPR007419">
    <property type="entry name" value="BFD-like_2Fe2S-bd_dom"/>
</dbReference>
<evidence type="ECO:0000256" key="12">
    <source>
        <dbReference type="ARBA" id="ARBA00023136"/>
    </source>
</evidence>
<dbReference type="InterPro" id="IPR000447">
    <property type="entry name" value="G3P_DH_FAD-dep"/>
</dbReference>
<dbReference type="FunFam" id="3.50.50.60:FF:000096">
    <property type="entry name" value="Glycerol-3-phosphate dehydrogenase"/>
    <property type="match status" value="1"/>
</dbReference>
<comment type="pathway">
    <text evidence="4">Polyol metabolism; glycerol degradation via glycerol kinase pathway; glycerone phosphate from sn-glycerol 3-phosphate (anaerobic route): step 1/1.</text>
</comment>
<dbReference type="STRING" id="630626.EBL_c12960"/>
<evidence type="ECO:0000256" key="1">
    <source>
        <dbReference type="ARBA" id="ARBA00001917"/>
    </source>
</evidence>
<dbReference type="InterPro" id="IPR041854">
    <property type="entry name" value="BFD-like_2Fe2S-bd_dom_sf"/>
</dbReference>
<evidence type="ECO:0000256" key="10">
    <source>
        <dbReference type="ARBA" id="ARBA00022827"/>
    </source>
</evidence>
<dbReference type="Proteomes" id="UP000001955">
    <property type="component" value="Chromosome"/>
</dbReference>
<proteinExistence type="inferred from homology"/>
<evidence type="ECO:0000256" key="13">
    <source>
        <dbReference type="ARBA" id="ARBA00049055"/>
    </source>
</evidence>
<evidence type="ECO:0000256" key="2">
    <source>
        <dbReference type="ARBA" id="ARBA00001974"/>
    </source>
</evidence>
<evidence type="ECO:0000256" key="9">
    <source>
        <dbReference type="ARBA" id="ARBA00022630"/>
    </source>
</evidence>
<organism evidence="16 17">
    <name type="scientific">Shimwellia blattae (strain ATCC 29907 / DSM 4481 / JCM 1650 / NBRC 105725 / CDC 9005-74)</name>
    <name type="common">Escherichia blattae</name>
    <dbReference type="NCBI Taxonomy" id="630626"/>
    <lineage>
        <taxon>Bacteria</taxon>
        <taxon>Pseudomonadati</taxon>
        <taxon>Pseudomonadota</taxon>
        <taxon>Gammaproteobacteria</taxon>
        <taxon>Enterobacterales</taxon>
        <taxon>Enterobacteriaceae</taxon>
        <taxon>Shimwellia</taxon>
    </lineage>
</organism>
<dbReference type="CDD" id="cd19946">
    <property type="entry name" value="GlpA-like_Fer2_BFD-like"/>
    <property type="match status" value="1"/>
</dbReference>
<dbReference type="GO" id="GO:0050660">
    <property type="term" value="F:flavin adenine dinucleotide binding"/>
    <property type="evidence" value="ECO:0007669"/>
    <property type="project" value="InterPro"/>
</dbReference>
<feature type="domain" description="BFD-like [2Fe-2S]-binding" evidence="15">
    <location>
        <begin position="432"/>
        <end position="484"/>
    </location>
</feature>
<dbReference type="AlphaFoldDB" id="I2B795"/>
<dbReference type="PRINTS" id="PR01001">
    <property type="entry name" value="FADG3PDH"/>
</dbReference>
<name>I2B795_SHIBC</name>
<sequence length="544" mass="59123">MATPGHQEADVIIIGGGATGAGIVRDCARRGLRAILLERQDIATGATGRNHGLLHSGARYAVNDPESARECIQENRILKRIARHCIEPTGGLFITLPEDSLDWQQRFIDACAAADIDTRQLTPEQARLLEPAVNPALIGAVQVPDGTVDPFRLATANMLDAREHGATVLTWHAVTGLIRQGDRVTGVHYLDCRTGQRGQLHAPVVVNAAGIWGQHIAEYADLQVRMFPAKGALLILGHRINQQVINRCRKPADADILVPGDTISLIGTTSTHVDDDQIDNTRVTAEEVDVLIREGAKLSPVLAQTRILRAYAGVRPLVASDDDPTGRNVSRGIVLLDHASRDGLEGFITITGGKLMTYRLMAQWATDAVCRKLGNTTPCDTDSVPLPGSRESSESTLRKVVSLPAPLRGSAVYRHGDRAAGWLQNDRLSNSLVCECEAVSAAEVRYAVESLTVTNLVDLRRRTRVGMGTCQGELCACRATGLLQRLQVTTPTQSITQLSEFLNERWKGIQPIAWGDALREAEFTRWVYMGLCGMDQQEGTADEI</sequence>
<dbReference type="NCBIfam" id="NF008313">
    <property type="entry name" value="PRK11101.1"/>
    <property type="match status" value="1"/>
</dbReference>
<dbReference type="GO" id="GO:0009331">
    <property type="term" value="C:glycerol-3-phosphate dehydrogenase (FAD) complex"/>
    <property type="evidence" value="ECO:0007669"/>
    <property type="project" value="InterPro"/>
</dbReference>
<dbReference type="EC" id="1.1.5.3" evidence="7"/>
<dbReference type="SUPFAM" id="SSF51905">
    <property type="entry name" value="FAD/NAD(P)-binding domain"/>
    <property type="match status" value="1"/>
</dbReference>
<dbReference type="Gene3D" id="1.10.10.1100">
    <property type="entry name" value="BFD-like [2Fe-2S]-binding domain"/>
    <property type="match status" value="1"/>
</dbReference>
<evidence type="ECO:0000256" key="5">
    <source>
        <dbReference type="ARBA" id="ARBA00007330"/>
    </source>
</evidence>
<dbReference type="FunFam" id="3.50.50.60:FF:000102">
    <property type="entry name" value="Glycerol-3-phosphate dehydrogenase"/>
    <property type="match status" value="1"/>
</dbReference>
<reference evidence="16 17" key="1">
    <citation type="journal article" date="2012" name="J. Bacteriol.">
        <title>Complete genome sequence of the B12-producing Shimwellia blattae strain DSM 4481, isolated from a cockroach.</title>
        <authorList>
            <person name="Brzuszkiewicz E."/>
            <person name="Waschkowitz T."/>
            <person name="Wiezer A."/>
            <person name="Daniel R."/>
        </authorList>
    </citation>
    <scope>NUCLEOTIDE SEQUENCE [LARGE SCALE GENOMIC DNA]</scope>
    <source>
        <strain evidence="17">ATCC 29907 / DSM 4481 / JCM 1650 / NBRC 105725 / CDC 9005-74</strain>
    </source>
</reference>
<accession>I2B795</accession>
<dbReference type="InterPro" id="IPR006076">
    <property type="entry name" value="FAD-dep_OxRdtase"/>
</dbReference>
<comment type="catalytic activity">
    <reaction evidence="13">
        <text>a quinone + sn-glycerol 3-phosphate = dihydroxyacetone phosphate + a quinol</text>
        <dbReference type="Rhea" id="RHEA:18977"/>
        <dbReference type="ChEBI" id="CHEBI:24646"/>
        <dbReference type="ChEBI" id="CHEBI:57597"/>
        <dbReference type="ChEBI" id="CHEBI:57642"/>
        <dbReference type="ChEBI" id="CHEBI:132124"/>
        <dbReference type="EC" id="1.1.5.3"/>
    </reaction>
</comment>
<dbReference type="GO" id="GO:0019563">
    <property type="term" value="P:glycerol catabolic process"/>
    <property type="evidence" value="ECO:0007669"/>
    <property type="project" value="UniProtKB-UniPathway"/>
</dbReference>
<comment type="subcellular location">
    <subcellularLocation>
        <location evidence="3">Cell membrane</location>
        <topology evidence="3">Peripheral membrane protein</topology>
    </subcellularLocation>
</comment>
<dbReference type="PANTHER" id="PTHR11985:SF35">
    <property type="entry name" value="ANAEROBIC GLYCEROL-3-PHOSPHATE DEHYDROGENASE SUBUNIT A"/>
    <property type="match status" value="1"/>
</dbReference>
<dbReference type="GO" id="GO:0004368">
    <property type="term" value="F:glycerol-3-phosphate dehydrogenase (quinone) activity"/>
    <property type="evidence" value="ECO:0007669"/>
    <property type="project" value="UniProtKB-EC"/>
</dbReference>
<evidence type="ECO:0000256" key="11">
    <source>
        <dbReference type="ARBA" id="ARBA00023002"/>
    </source>
</evidence>
<dbReference type="GO" id="GO:0046168">
    <property type="term" value="P:glycerol-3-phosphate catabolic process"/>
    <property type="evidence" value="ECO:0007669"/>
    <property type="project" value="TreeGrafter"/>
</dbReference>
<dbReference type="Pfam" id="PF04324">
    <property type="entry name" value="Fer2_BFD"/>
    <property type="match status" value="1"/>
</dbReference>
<dbReference type="PROSITE" id="PS00978">
    <property type="entry name" value="FAD_G3PDH_2"/>
    <property type="match status" value="1"/>
</dbReference>
<dbReference type="InterPro" id="IPR017752">
    <property type="entry name" value="G3P_DH_GlpA_su"/>
</dbReference>
<evidence type="ECO:0000259" key="15">
    <source>
        <dbReference type="Pfam" id="PF04324"/>
    </source>
</evidence>
<dbReference type="NCBIfam" id="TIGR03377">
    <property type="entry name" value="glycerol3P_GlpA"/>
    <property type="match status" value="1"/>
</dbReference>
<evidence type="ECO:0000256" key="6">
    <source>
        <dbReference type="ARBA" id="ARBA00011331"/>
    </source>
</evidence>
<dbReference type="eggNOG" id="COG0578">
    <property type="taxonomic scope" value="Bacteria"/>
</dbReference>
<comment type="subunit">
    <text evidence="6">Composed of a catalytic GlpA/B dimer and of membrane bound GlpC.</text>
</comment>
<dbReference type="GO" id="GO:0005886">
    <property type="term" value="C:plasma membrane"/>
    <property type="evidence" value="ECO:0007669"/>
    <property type="project" value="UniProtKB-SubCell"/>
</dbReference>
<dbReference type="Gene3D" id="3.50.50.60">
    <property type="entry name" value="FAD/NAD(P)-binding domain"/>
    <property type="match status" value="3"/>
</dbReference>
<evidence type="ECO:0000313" key="17">
    <source>
        <dbReference type="Proteomes" id="UP000001955"/>
    </source>
</evidence>
<dbReference type="PATRIC" id="fig|630626.3.peg.1248"/>
<evidence type="ECO:0000256" key="8">
    <source>
        <dbReference type="ARBA" id="ARBA00022475"/>
    </source>
</evidence>
<evidence type="ECO:0000256" key="4">
    <source>
        <dbReference type="ARBA" id="ARBA00005157"/>
    </source>
</evidence>
<keyword evidence="9" id="KW-0285">Flavoprotein</keyword>
<accession>K6UPY3</accession>
<evidence type="ECO:0000313" key="16">
    <source>
        <dbReference type="EMBL" id="AFJ46399.1"/>
    </source>
</evidence>
<evidence type="ECO:0000256" key="3">
    <source>
        <dbReference type="ARBA" id="ARBA00004202"/>
    </source>
</evidence>
<evidence type="ECO:0000256" key="7">
    <source>
        <dbReference type="ARBA" id="ARBA00013029"/>
    </source>
</evidence>
<dbReference type="PANTHER" id="PTHR11985">
    <property type="entry name" value="GLYCEROL-3-PHOSPHATE DEHYDROGENASE"/>
    <property type="match status" value="1"/>
</dbReference>
<gene>
    <name evidence="16" type="primary">glpA</name>
    <name evidence="16" type="ordered locus">EBL_c12960</name>
</gene>
<comment type="similarity">
    <text evidence="5">Belongs to the FAD-dependent glycerol-3-phosphate dehydrogenase family.</text>
</comment>
<dbReference type="UniPathway" id="UPA00618">
    <property type="reaction ID" value="UER00673"/>
</dbReference>
<keyword evidence="10" id="KW-0274">FAD</keyword>
<dbReference type="InterPro" id="IPR036188">
    <property type="entry name" value="FAD/NAD-bd_sf"/>
</dbReference>
<dbReference type="Pfam" id="PF01266">
    <property type="entry name" value="DAO"/>
    <property type="match status" value="1"/>
</dbReference>
<feature type="domain" description="FAD dependent oxidoreductase" evidence="14">
    <location>
        <begin position="10"/>
        <end position="359"/>
    </location>
</feature>
<comment type="cofactor">
    <cofactor evidence="2">
        <name>FAD</name>
        <dbReference type="ChEBI" id="CHEBI:57692"/>
    </cofactor>
</comment>
<keyword evidence="12" id="KW-0472">Membrane</keyword>
<keyword evidence="11" id="KW-0560">Oxidoreductase</keyword>
<dbReference type="HOGENOM" id="CLU_015740_0_1_6"/>
<keyword evidence="8" id="KW-1003">Cell membrane</keyword>
<keyword evidence="17" id="KW-1185">Reference proteome</keyword>
<dbReference type="GO" id="GO:0010181">
    <property type="term" value="F:FMN binding"/>
    <property type="evidence" value="ECO:0007669"/>
    <property type="project" value="InterPro"/>
</dbReference>
<dbReference type="EMBL" id="CP001560">
    <property type="protein sequence ID" value="AFJ46399.1"/>
    <property type="molecule type" value="Genomic_DNA"/>
</dbReference>
<comment type="cofactor">
    <cofactor evidence="1">
        <name>FMN</name>
        <dbReference type="ChEBI" id="CHEBI:58210"/>
    </cofactor>
</comment>
<evidence type="ECO:0000259" key="14">
    <source>
        <dbReference type="Pfam" id="PF01266"/>
    </source>
</evidence>